<organism evidence="2">
    <name type="scientific">Anguilla anguilla</name>
    <name type="common">European freshwater eel</name>
    <name type="synonym">Muraena anguilla</name>
    <dbReference type="NCBI Taxonomy" id="7936"/>
    <lineage>
        <taxon>Eukaryota</taxon>
        <taxon>Metazoa</taxon>
        <taxon>Chordata</taxon>
        <taxon>Craniata</taxon>
        <taxon>Vertebrata</taxon>
        <taxon>Euteleostomi</taxon>
        <taxon>Actinopterygii</taxon>
        <taxon>Neopterygii</taxon>
        <taxon>Teleostei</taxon>
        <taxon>Anguilliformes</taxon>
        <taxon>Anguillidae</taxon>
        <taxon>Anguilla</taxon>
    </lineage>
</organism>
<protein>
    <submittedName>
        <fullName evidence="2">Uncharacterized protein</fullName>
    </submittedName>
</protein>
<feature type="region of interest" description="Disordered" evidence="1">
    <location>
        <begin position="1"/>
        <end position="64"/>
    </location>
</feature>
<evidence type="ECO:0000256" key="1">
    <source>
        <dbReference type="SAM" id="MobiDB-lite"/>
    </source>
</evidence>
<dbReference type="EMBL" id="GBXM01055491">
    <property type="protein sequence ID" value="JAH53086.1"/>
    <property type="molecule type" value="Transcribed_RNA"/>
</dbReference>
<sequence>MRDLKMWRYERDPTAHHLAAPSGNSPTHPRCSPEACPQYLHQTTPPQSATAAPPGTDPQVRFHC</sequence>
<reference evidence="2" key="2">
    <citation type="journal article" date="2015" name="Fish Shellfish Immunol.">
        <title>Early steps in the European eel (Anguilla anguilla)-Vibrio vulnificus interaction in the gills: Role of the RtxA13 toxin.</title>
        <authorList>
            <person name="Callol A."/>
            <person name="Pajuelo D."/>
            <person name="Ebbesson L."/>
            <person name="Teles M."/>
            <person name="MacKenzie S."/>
            <person name="Amaro C."/>
        </authorList>
    </citation>
    <scope>NUCLEOTIDE SEQUENCE</scope>
</reference>
<feature type="compositionally biased region" description="Basic and acidic residues" evidence="1">
    <location>
        <begin position="1"/>
        <end position="15"/>
    </location>
</feature>
<dbReference type="AlphaFoldDB" id="A0A0E9THL6"/>
<evidence type="ECO:0000313" key="2">
    <source>
        <dbReference type="EMBL" id="JAH53086.1"/>
    </source>
</evidence>
<name>A0A0E9THL6_ANGAN</name>
<accession>A0A0E9THL6</accession>
<proteinExistence type="predicted"/>
<reference evidence="2" key="1">
    <citation type="submission" date="2014-11" db="EMBL/GenBank/DDBJ databases">
        <authorList>
            <person name="Amaro Gonzalez C."/>
        </authorList>
    </citation>
    <scope>NUCLEOTIDE SEQUENCE</scope>
</reference>
<feature type="compositionally biased region" description="Low complexity" evidence="1">
    <location>
        <begin position="43"/>
        <end position="54"/>
    </location>
</feature>